<sequence>MTRNKHVLVDFKDEVGPSVKFGGEGRGITLASGFVSGSATFSSISTGLEILATTLRSEIKFLSQTASFAASDAAMYSTSVVESAMVSYFELFHEIVPPFRLKYAEMAIRILMELNIDCNTPLKRNRKCINYTAYSIRYRDQDQEMNESVLTSIDPDHRSEDLLKTSRSYSRTISEVEELSDDRTSMLVI</sequence>
<name>A0AA38SST1_9ASTR</name>
<dbReference type="EMBL" id="JARYMX010000006">
    <property type="protein sequence ID" value="KAJ9544278.1"/>
    <property type="molecule type" value="Genomic_DNA"/>
</dbReference>
<proteinExistence type="predicted"/>
<protein>
    <submittedName>
        <fullName evidence="1">Uncharacterized protein</fullName>
    </submittedName>
</protein>
<dbReference type="Proteomes" id="UP001172457">
    <property type="component" value="Chromosome 6"/>
</dbReference>
<accession>A0AA38SST1</accession>
<comment type="caution">
    <text evidence="1">The sequence shown here is derived from an EMBL/GenBank/DDBJ whole genome shotgun (WGS) entry which is preliminary data.</text>
</comment>
<keyword evidence="2" id="KW-1185">Reference proteome</keyword>
<organism evidence="1 2">
    <name type="scientific">Centaurea solstitialis</name>
    <name type="common">yellow star-thistle</name>
    <dbReference type="NCBI Taxonomy" id="347529"/>
    <lineage>
        <taxon>Eukaryota</taxon>
        <taxon>Viridiplantae</taxon>
        <taxon>Streptophyta</taxon>
        <taxon>Embryophyta</taxon>
        <taxon>Tracheophyta</taxon>
        <taxon>Spermatophyta</taxon>
        <taxon>Magnoliopsida</taxon>
        <taxon>eudicotyledons</taxon>
        <taxon>Gunneridae</taxon>
        <taxon>Pentapetalae</taxon>
        <taxon>asterids</taxon>
        <taxon>campanulids</taxon>
        <taxon>Asterales</taxon>
        <taxon>Asteraceae</taxon>
        <taxon>Carduoideae</taxon>
        <taxon>Cardueae</taxon>
        <taxon>Centaureinae</taxon>
        <taxon>Centaurea</taxon>
    </lineage>
</organism>
<reference evidence="1" key="1">
    <citation type="submission" date="2023-03" db="EMBL/GenBank/DDBJ databases">
        <title>Chromosome-scale reference genome and RAD-based genetic map of yellow starthistle (Centaurea solstitialis) reveal putative structural variation and QTLs associated with invader traits.</title>
        <authorList>
            <person name="Reatini B."/>
            <person name="Cang F.A."/>
            <person name="Jiang Q."/>
            <person name="Mckibben M.T.W."/>
            <person name="Barker M.S."/>
            <person name="Rieseberg L.H."/>
            <person name="Dlugosch K.M."/>
        </authorList>
    </citation>
    <scope>NUCLEOTIDE SEQUENCE</scope>
    <source>
        <strain evidence="1">CAN-66</strain>
        <tissue evidence="1">Leaf</tissue>
    </source>
</reference>
<dbReference type="AlphaFoldDB" id="A0AA38SST1"/>
<evidence type="ECO:0000313" key="1">
    <source>
        <dbReference type="EMBL" id="KAJ9544278.1"/>
    </source>
</evidence>
<evidence type="ECO:0000313" key="2">
    <source>
        <dbReference type="Proteomes" id="UP001172457"/>
    </source>
</evidence>
<gene>
    <name evidence="1" type="ORF">OSB04_023985</name>
</gene>